<gene>
    <name evidence="1" type="ORF">ACFSSA_13495</name>
</gene>
<reference evidence="2" key="1">
    <citation type="journal article" date="2019" name="Int. J. Syst. Evol. Microbiol.">
        <title>The Global Catalogue of Microorganisms (GCM) 10K type strain sequencing project: providing services to taxonomists for standard genome sequencing and annotation.</title>
        <authorList>
            <consortium name="The Broad Institute Genomics Platform"/>
            <consortium name="The Broad Institute Genome Sequencing Center for Infectious Disease"/>
            <person name="Wu L."/>
            <person name="Ma J."/>
        </authorList>
    </citation>
    <scope>NUCLEOTIDE SEQUENCE [LARGE SCALE GENOMIC DNA]</scope>
    <source>
        <strain evidence="2">CGMCC 4.7106</strain>
    </source>
</reference>
<dbReference type="RefSeq" id="WP_386821030.1">
    <property type="nucleotide sequence ID" value="NZ_JBHUIT010000031.1"/>
</dbReference>
<dbReference type="Proteomes" id="UP001597375">
    <property type="component" value="Unassembled WGS sequence"/>
</dbReference>
<evidence type="ECO:0000313" key="2">
    <source>
        <dbReference type="Proteomes" id="UP001597375"/>
    </source>
</evidence>
<accession>A0ABW5D9D6</accession>
<comment type="caution">
    <text evidence="1">The sequence shown here is derived from an EMBL/GenBank/DDBJ whole genome shotgun (WGS) entry which is preliminary data.</text>
</comment>
<sequence>MNIEYTTVESFPRWGCPCCETKPEEKFETLDIDTITLEPEVRTTRLYSSFWTIRCPSCGGISYLVELDVLSDRNPATEFVAGNCWQAEERSKFILKSAKLSWEYEHEKGIEFDDGRKAKWIGRHFLGLFDDFNEAKMRANKIAMIALAWRCPS</sequence>
<evidence type="ECO:0000313" key="1">
    <source>
        <dbReference type="EMBL" id="MFD2257692.1"/>
    </source>
</evidence>
<proteinExistence type="predicted"/>
<protein>
    <submittedName>
        <fullName evidence="1">Uncharacterized protein</fullName>
    </submittedName>
</protein>
<name>A0ABW5D9D6_9BACT</name>
<dbReference type="EMBL" id="JBHUIT010000031">
    <property type="protein sequence ID" value="MFD2257692.1"/>
    <property type="molecule type" value="Genomic_DNA"/>
</dbReference>
<keyword evidence="2" id="KW-1185">Reference proteome</keyword>
<organism evidence="1 2">
    <name type="scientific">Luteolibacter algae</name>
    <dbReference type="NCBI Taxonomy" id="454151"/>
    <lineage>
        <taxon>Bacteria</taxon>
        <taxon>Pseudomonadati</taxon>
        <taxon>Verrucomicrobiota</taxon>
        <taxon>Verrucomicrobiia</taxon>
        <taxon>Verrucomicrobiales</taxon>
        <taxon>Verrucomicrobiaceae</taxon>
        <taxon>Luteolibacter</taxon>
    </lineage>
</organism>